<gene>
    <name evidence="8" type="ORF">SteCoe_10124</name>
</gene>
<dbReference type="GO" id="GO:0008270">
    <property type="term" value="F:zinc ion binding"/>
    <property type="evidence" value="ECO:0007669"/>
    <property type="project" value="UniProtKB-KW"/>
</dbReference>
<dbReference type="Proteomes" id="UP000187209">
    <property type="component" value="Unassembled WGS sequence"/>
</dbReference>
<dbReference type="CDD" id="cd02340">
    <property type="entry name" value="ZZ_NBR1_like"/>
    <property type="match status" value="1"/>
</dbReference>
<keyword evidence="2" id="KW-0479">Metal-binding</keyword>
<dbReference type="SMART" id="SM00291">
    <property type="entry name" value="ZnF_ZZ"/>
    <property type="match status" value="2"/>
</dbReference>
<feature type="region of interest" description="Disordered" evidence="6">
    <location>
        <begin position="107"/>
        <end position="133"/>
    </location>
</feature>
<dbReference type="PANTHER" id="PTHR14490">
    <property type="entry name" value="ZINC FINGER, ZZ TYPE"/>
    <property type="match status" value="1"/>
</dbReference>
<reference evidence="8 9" key="1">
    <citation type="submission" date="2016-11" db="EMBL/GenBank/DDBJ databases">
        <title>The macronuclear genome of Stentor coeruleus: a giant cell with tiny introns.</title>
        <authorList>
            <person name="Slabodnick M."/>
            <person name="Ruby J.G."/>
            <person name="Reiff S.B."/>
            <person name="Swart E.C."/>
            <person name="Gosai S."/>
            <person name="Prabakaran S."/>
            <person name="Witkowska E."/>
            <person name="Larue G.E."/>
            <person name="Fisher S."/>
            <person name="Freeman R.M."/>
            <person name="Gunawardena J."/>
            <person name="Chu W."/>
            <person name="Stover N.A."/>
            <person name="Gregory B.D."/>
            <person name="Nowacki M."/>
            <person name="Derisi J."/>
            <person name="Roy S.W."/>
            <person name="Marshall W.F."/>
            <person name="Sood P."/>
        </authorList>
    </citation>
    <scope>NUCLEOTIDE SEQUENCE [LARGE SCALE GENOMIC DNA]</scope>
    <source>
        <strain evidence="8">WM001</strain>
    </source>
</reference>
<dbReference type="OrthoDB" id="306996at2759"/>
<evidence type="ECO:0000256" key="5">
    <source>
        <dbReference type="PROSITE-ProRule" id="PRU00228"/>
    </source>
</evidence>
<evidence type="ECO:0000256" key="1">
    <source>
        <dbReference type="ARBA" id="ARBA00007473"/>
    </source>
</evidence>
<dbReference type="GO" id="GO:0000447">
    <property type="term" value="P:endonucleolytic cleavage in ITS1 to separate SSU-rRNA from 5.8S rRNA and LSU-rRNA from tricistronic rRNA transcript (SSU-rRNA, 5.8S rRNA, LSU-rRNA)"/>
    <property type="evidence" value="ECO:0007669"/>
    <property type="project" value="TreeGrafter"/>
</dbReference>
<feature type="domain" description="ZZ-type" evidence="7">
    <location>
        <begin position="480"/>
        <end position="530"/>
    </location>
</feature>
<dbReference type="Gene3D" id="3.30.60.90">
    <property type="match status" value="2"/>
</dbReference>
<evidence type="ECO:0000256" key="6">
    <source>
        <dbReference type="SAM" id="MobiDB-lite"/>
    </source>
</evidence>
<dbReference type="InterPro" id="IPR043145">
    <property type="entry name" value="Znf_ZZ_sf"/>
</dbReference>
<dbReference type="GO" id="GO:0005730">
    <property type="term" value="C:nucleolus"/>
    <property type="evidence" value="ECO:0007669"/>
    <property type="project" value="TreeGrafter"/>
</dbReference>
<evidence type="ECO:0000256" key="4">
    <source>
        <dbReference type="ARBA" id="ARBA00022833"/>
    </source>
</evidence>
<feature type="region of interest" description="Disordered" evidence="6">
    <location>
        <begin position="1"/>
        <end position="31"/>
    </location>
</feature>
<evidence type="ECO:0000256" key="3">
    <source>
        <dbReference type="ARBA" id="ARBA00022771"/>
    </source>
</evidence>
<proteinExistence type="inferred from homology"/>
<evidence type="ECO:0000313" key="9">
    <source>
        <dbReference type="Proteomes" id="UP000187209"/>
    </source>
</evidence>
<feature type="compositionally biased region" description="Basic and acidic residues" evidence="6">
    <location>
        <begin position="613"/>
        <end position="623"/>
    </location>
</feature>
<feature type="compositionally biased region" description="Basic and acidic residues" evidence="6">
    <location>
        <begin position="1"/>
        <end position="24"/>
    </location>
</feature>
<comment type="caution">
    <text evidence="8">The sequence shown here is derived from an EMBL/GenBank/DDBJ whole genome shotgun (WGS) entry which is preliminary data.</text>
</comment>
<feature type="compositionally biased region" description="Basic residues" evidence="6">
    <location>
        <begin position="595"/>
        <end position="612"/>
    </location>
</feature>
<dbReference type="GO" id="GO:0030686">
    <property type="term" value="C:90S preribosome"/>
    <property type="evidence" value="ECO:0007669"/>
    <property type="project" value="TreeGrafter"/>
</dbReference>
<dbReference type="AlphaFoldDB" id="A0A1R2CGI1"/>
<feature type="region of interest" description="Disordered" evidence="6">
    <location>
        <begin position="587"/>
        <end position="623"/>
    </location>
</feature>
<feature type="region of interest" description="Disordered" evidence="6">
    <location>
        <begin position="54"/>
        <end position="81"/>
    </location>
</feature>
<name>A0A1R2CGI1_9CILI</name>
<keyword evidence="9" id="KW-1185">Reference proteome</keyword>
<dbReference type="Pfam" id="PF05178">
    <property type="entry name" value="Kri1"/>
    <property type="match status" value="1"/>
</dbReference>
<dbReference type="PROSITE" id="PS50135">
    <property type="entry name" value="ZF_ZZ_2"/>
    <property type="match status" value="1"/>
</dbReference>
<organism evidence="8 9">
    <name type="scientific">Stentor coeruleus</name>
    <dbReference type="NCBI Taxonomy" id="5963"/>
    <lineage>
        <taxon>Eukaryota</taxon>
        <taxon>Sar</taxon>
        <taxon>Alveolata</taxon>
        <taxon>Ciliophora</taxon>
        <taxon>Postciliodesmatophora</taxon>
        <taxon>Heterotrichea</taxon>
        <taxon>Heterotrichida</taxon>
        <taxon>Stentoridae</taxon>
        <taxon>Stentor</taxon>
    </lineage>
</organism>
<evidence type="ECO:0000259" key="7">
    <source>
        <dbReference type="PROSITE" id="PS50135"/>
    </source>
</evidence>
<protein>
    <recommendedName>
        <fullName evidence="7">ZZ-type domain-containing protein</fullName>
    </recommendedName>
</protein>
<dbReference type="InterPro" id="IPR024626">
    <property type="entry name" value="Kri1-like_C"/>
</dbReference>
<dbReference type="Pfam" id="PF00569">
    <property type="entry name" value="ZZ"/>
    <property type="match status" value="2"/>
</dbReference>
<dbReference type="SUPFAM" id="SSF57850">
    <property type="entry name" value="RING/U-box"/>
    <property type="match status" value="2"/>
</dbReference>
<dbReference type="InterPro" id="IPR000433">
    <property type="entry name" value="Znf_ZZ"/>
</dbReference>
<dbReference type="Pfam" id="PF12936">
    <property type="entry name" value="Kri1_C"/>
    <property type="match status" value="1"/>
</dbReference>
<evidence type="ECO:0000256" key="2">
    <source>
        <dbReference type="ARBA" id="ARBA00022723"/>
    </source>
</evidence>
<sequence>MSFHGAEDIQAHKKADTSKPDKSFTKSSNQNKDTLTINAKFAKSFEIRKRREDIQKAKEKAKDLDIYSGSDVSSSESEDSAAELLTKKADSKFLKVLSMIKTNDPQLKDPNYKAFSDSDFEVSEDSEKKPDKPMRYKELVTQSIAKASKEPIKDTPAYEEKVVKNEFLNAVQKWQTTDKEDSLFVERKKNITEPEKPELSEAIKEYVEDTQELEALKSYWAKPKNDDDLFLKKFMLHKLWEEPEEKLMTYDEIVDEEDQVKTNEAEKFETAYNFRYEEEGFEKLKTYSRNIELSVRKQDQSRKLQRESKKERKNLEKVRKGEEIKRLKNLKKEEIASKIQLIEKFSGTKAIMPEEDFDKDFDPNEHDEIMQAMFDEDYYEADDKNPEIDPEEIEKVQENDVDILRIEKTEDLPLAMKEGGAGTWWLCDGCGEGIAENRWRFDCTQCPNYTLCESCRTSVIHDHRLKKFKVPLGCAPPANIVKICCDGCNKDITSEIRYDCSVCADFSYCEECFHESKHPHKLKSVQDLIKELEALDYEDLVAGIPCKFKYRQVRPADYGLTEDEILAWEDKKLNKLVSLKKLAPYREETHNDHVSKKKKKFVEKSQAHKVKRTKADREDSYKI</sequence>
<keyword evidence="4" id="KW-0862">Zinc</keyword>
<accession>A0A1R2CGI1</accession>
<dbReference type="PANTHER" id="PTHR14490:SF5">
    <property type="entry name" value="PROTEIN KRI1 HOMOLOG"/>
    <property type="match status" value="1"/>
</dbReference>
<comment type="similarity">
    <text evidence="1">Belongs to the KRI1 family.</text>
</comment>
<feature type="compositionally biased region" description="Basic and acidic residues" evidence="6">
    <location>
        <begin position="54"/>
        <end position="65"/>
    </location>
</feature>
<dbReference type="EMBL" id="MPUH01000161">
    <property type="protein sequence ID" value="OMJ88050.1"/>
    <property type="molecule type" value="Genomic_DNA"/>
</dbReference>
<evidence type="ECO:0000313" key="8">
    <source>
        <dbReference type="EMBL" id="OMJ88050.1"/>
    </source>
</evidence>
<dbReference type="InterPro" id="IPR018034">
    <property type="entry name" value="Kri1"/>
</dbReference>
<keyword evidence="3 5" id="KW-0863">Zinc-finger</keyword>